<dbReference type="EMBL" id="CAJVQB010079262">
    <property type="protein sequence ID" value="CAG8845363.1"/>
    <property type="molecule type" value="Genomic_DNA"/>
</dbReference>
<feature type="non-terminal residue" evidence="1">
    <location>
        <position position="56"/>
    </location>
</feature>
<organism evidence="1 2">
    <name type="scientific">Gigaspora margarita</name>
    <dbReference type="NCBI Taxonomy" id="4874"/>
    <lineage>
        <taxon>Eukaryota</taxon>
        <taxon>Fungi</taxon>
        <taxon>Fungi incertae sedis</taxon>
        <taxon>Mucoromycota</taxon>
        <taxon>Glomeromycotina</taxon>
        <taxon>Glomeromycetes</taxon>
        <taxon>Diversisporales</taxon>
        <taxon>Gigasporaceae</taxon>
        <taxon>Gigaspora</taxon>
    </lineage>
</organism>
<comment type="caution">
    <text evidence="1">The sequence shown here is derived from an EMBL/GenBank/DDBJ whole genome shotgun (WGS) entry which is preliminary data.</text>
</comment>
<feature type="non-terminal residue" evidence="1">
    <location>
        <position position="1"/>
    </location>
</feature>
<keyword evidence="2" id="KW-1185">Reference proteome</keyword>
<evidence type="ECO:0000313" key="1">
    <source>
        <dbReference type="EMBL" id="CAG8845363.1"/>
    </source>
</evidence>
<gene>
    <name evidence="1" type="ORF">GMARGA_LOCUS37595</name>
</gene>
<sequence>GLESLSRIPGYWLPRYNLNSKCLTDAGDTNGGKLQYECFQQEELYFVQRLNRTKVT</sequence>
<proteinExistence type="predicted"/>
<reference evidence="1 2" key="1">
    <citation type="submission" date="2021-06" db="EMBL/GenBank/DDBJ databases">
        <authorList>
            <person name="Kallberg Y."/>
            <person name="Tangrot J."/>
            <person name="Rosling A."/>
        </authorList>
    </citation>
    <scope>NUCLEOTIDE SEQUENCE [LARGE SCALE GENOMIC DNA]</scope>
    <source>
        <strain evidence="1 2">120-4 pot B 10/14</strain>
    </source>
</reference>
<dbReference type="Proteomes" id="UP000789901">
    <property type="component" value="Unassembled WGS sequence"/>
</dbReference>
<evidence type="ECO:0000313" key="2">
    <source>
        <dbReference type="Proteomes" id="UP000789901"/>
    </source>
</evidence>
<protein>
    <submittedName>
        <fullName evidence="1">31512_t:CDS:1</fullName>
    </submittedName>
</protein>
<accession>A0ABN7X3U6</accession>
<name>A0ABN7X3U6_GIGMA</name>